<dbReference type="AlphaFoldDB" id="A0A9P5X108"/>
<protein>
    <submittedName>
        <fullName evidence="2">Uncharacterized protein</fullName>
    </submittedName>
</protein>
<sequence>MFSLIPAPHCCPIPPPCIHPHQDNAPPCHHIHADDIPPPPPCIRPHCDNKDIPMEPPAPTCAFSEAASQTPAPSHEATTPPPPPAAAATLPAAAASSPPASPHGHASYTGTAAKNLNPAAPPFSPLAQAQQPISSKCSKQPFYAMCSPSWHQFFIEAPNIPKDTSLPSMVKMANNALACAKSTLWVDSAHFSPHGITCATAQVPSTSNLNIIEATLSGRLLRACVCIPAS</sequence>
<proteinExistence type="predicted"/>
<evidence type="ECO:0000313" key="3">
    <source>
        <dbReference type="Proteomes" id="UP000807342"/>
    </source>
</evidence>
<name>A0A9P5X108_9AGAR</name>
<evidence type="ECO:0000256" key="1">
    <source>
        <dbReference type="SAM" id="MobiDB-lite"/>
    </source>
</evidence>
<accession>A0A9P5X108</accession>
<gene>
    <name evidence="2" type="ORF">P691DRAFT_766393</name>
</gene>
<keyword evidence="3" id="KW-1185">Reference proteome</keyword>
<dbReference type="EMBL" id="MU151944">
    <property type="protein sequence ID" value="KAF9441350.1"/>
    <property type="molecule type" value="Genomic_DNA"/>
</dbReference>
<dbReference type="Proteomes" id="UP000807342">
    <property type="component" value="Unassembled WGS sequence"/>
</dbReference>
<feature type="compositionally biased region" description="Low complexity" evidence="1">
    <location>
        <begin position="86"/>
        <end position="98"/>
    </location>
</feature>
<reference evidence="2" key="1">
    <citation type="submission" date="2020-11" db="EMBL/GenBank/DDBJ databases">
        <authorList>
            <consortium name="DOE Joint Genome Institute"/>
            <person name="Ahrendt S."/>
            <person name="Riley R."/>
            <person name="Andreopoulos W."/>
            <person name="Labutti K."/>
            <person name="Pangilinan J."/>
            <person name="Ruiz-Duenas F.J."/>
            <person name="Barrasa J.M."/>
            <person name="Sanchez-Garcia M."/>
            <person name="Camarero S."/>
            <person name="Miyauchi S."/>
            <person name="Serrano A."/>
            <person name="Linde D."/>
            <person name="Babiker R."/>
            <person name="Drula E."/>
            <person name="Ayuso-Fernandez I."/>
            <person name="Pacheco R."/>
            <person name="Padilla G."/>
            <person name="Ferreira P."/>
            <person name="Barriuso J."/>
            <person name="Kellner H."/>
            <person name="Castanera R."/>
            <person name="Alfaro M."/>
            <person name="Ramirez L."/>
            <person name="Pisabarro A.G."/>
            <person name="Kuo A."/>
            <person name="Tritt A."/>
            <person name="Lipzen A."/>
            <person name="He G."/>
            <person name="Yan M."/>
            <person name="Ng V."/>
            <person name="Cullen D."/>
            <person name="Martin F."/>
            <person name="Rosso M.-N."/>
            <person name="Henrissat B."/>
            <person name="Hibbett D."/>
            <person name="Martinez A.T."/>
            <person name="Grigoriev I.V."/>
        </authorList>
    </citation>
    <scope>NUCLEOTIDE SEQUENCE</scope>
    <source>
        <strain evidence="2">MF-IS2</strain>
    </source>
</reference>
<feature type="region of interest" description="Disordered" evidence="1">
    <location>
        <begin position="54"/>
        <end position="127"/>
    </location>
</feature>
<organism evidence="2 3">
    <name type="scientific">Macrolepiota fuliginosa MF-IS2</name>
    <dbReference type="NCBI Taxonomy" id="1400762"/>
    <lineage>
        <taxon>Eukaryota</taxon>
        <taxon>Fungi</taxon>
        <taxon>Dikarya</taxon>
        <taxon>Basidiomycota</taxon>
        <taxon>Agaricomycotina</taxon>
        <taxon>Agaricomycetes</taxon>
        <taxon>Agaricomycetidae</taxon>
        <taxon>Agaricales</taxon>
        <taxon>Agaricineae</taxon>
        <taxon>Agaricaceae</taxon>
        <taxon>Macrolepiota</taxon>
    </lineage>
</organism>
<comment type="caution">
    <text evidence="2">The sequence shown here is derived from an EMBL/GenBank/DDBJ whole genome shotgun (WGS) entry which is preliminary data.</text>
</comment>
<evidence type="ECO:0000313" key="2">
    <source>
        <dbReference type="EMBL" id="KAF9441350.1"/>
    </source>
</evidence>